<name>A0A161ZFE8_PSEFL</name>
<dbReference type="Proteomes" id="UP000076489">
    <property type="component" value="Unassembled WGS sequence"/>
</dbReference>
<evidence type="ECO:0000313" key="2">
    <source>
        <dbReference type="Proteomes" id="UP000076489"/>
    </source>
</evidence>
<evidence type="ECO:0000313" key="1">
    <source>
        <dbReference type="EMBL" id="KZN20602.1"/>
    </source>
</evidence>
<accession>A0A161ZFE8</accession>
<protein>
    <submittedName>
        <fullName evidence="1">Uncharacterized protein</fullName>
    </submittedName>
</protein>
<gene>
    <name evidence="1" type="ORF">A1D17_03420</name>
</gene>
<reference evidence="2" key="1">
    <citation type="submission" date="2016-03" db="EMBL/GenBank/DDBJ databases">
        <authorList>
            <person name="Ray J."/>
            <person name="Price M."/>
            <person name="Deutschbauer A."/>
        </authorList>
    </citation>
    <scope>NUCLEOTIDE SEQUENCE [LARGE SCALE GENOMIC DNA]</scope>
    <source>
        <strain evidence="2">FW300-N1B4</strain>
    </source>
</reference>
<proteinExistence type="predicted"/>
<dbReference type="AlphaFoldDB" id="A0A161ZFE8"/>
<dbReference type="EMBL" id="LUKJ01000002">
    <property type="protein sequence ID" value="KZN20602.1"/>
    <property type="molecule type" value="Genomic_DNA"/>
</dbReference>
<organism evidence="1 2">
    <name type="scientific">Pseudomonas fluorescens</name>
    <dbReference type="NCBI Taxonomy" id="294"/>
    <lineage>
        <taxon>Bacteria</taxon>
        <taxon>Pseudomonadati</taxon>
        <taxon>Pseudomonadota</taxon>
        <taxon>Gammaproteobacteria</taxon>
        <taxon>Pseudomonadales</taxon>
        <taxon>Pseudomonadaceae</taxon>
        <taxon>Pseudomonas</taxon>
    </lineage>
</organism>
<reference evidence="1 2" key="2">
    <citation type="journal article" date="2018" name="Nature">
        <title>Mutant phenotypes for thousands of bacterial genes of unknown function.</title>
        <authorList>
            <person name="Price M.N."/>
            <person name="Wetmore K.M."/>
            <person name="Waters R.J."/>
            <person name="Callaghan M."/>
            <person name="Ray J."/>
            <person name="Liu H."/>
            <person name="Kuehl J.V."/>
            <person name="Melnyk R.A."/>
            <person name="Lamson J.S."/>
            <person name="Suh Y."/>
            <person name="Carlson H.K."/>
            <person name="Esquivel Z."/>
            <person name="Sadeeshkumar H."/>
            <person name="Chakraborty R."/>
            <person name="Zane G.M."/>
            <person name="Rubin B.E."/>
            <person name="Wall J.D."/>
            <person name="Visel A."/>
            <person name="Bristow J."/>
            <person name="Blow M.J."/>
            <person name="Arkin A.P."/>
            <person name="Deutschbauer A.M."/>
        </authorList>
    </citation>
    <scope>NUCLEOTIDE SEQUENCE [LARGE SCALE GENOMIC DNA]</scope>
    <source>
        <strain evidence="1 2">FW300-N1B4</strain>
    </source>
</reference>
<comment type="caution">
    <text evidence="1">The sequence shown here is derived from an EMBL/GenBank/DDBJ whole genome shotgun (WGS) entry which is preliminary data.</text>
</comment>
<sequence length="94" mass="10361">MSDCRQDPVITQQAVRVMQTIRMHAGVVVRFELSCQNLDVFSAASCKQQAPLVVAHGGAEVFAEVLAGFLHWPMPLTVYGLYQDGLAELWVADQ</sequence>